<dbReference type="EMBL" id="JAGGNH010000001">
    <property type="protein sequence ID" value="KAJ0984059.1"/>
    <property type="molecule type" value="Genomic_DNA"/>
</dbReference>
<proteinExistence type="predicted"/>
<dbReference type="PANTHER" id="PTHR33356">
    <property type="entry name" value="TIP41-LIKE PROTEIN"/>
    <property type="match status" value="1"/>
</dbReference>
<comment type="caution">
    <text evidence="2">The sequence shown here is derived from an EMBL/GenBank/DDBJ whole genome shotgun (WGS) entry which is preliminary data.</text>
</comment>
<name>A0A9D5D3Q0_9LILI</name>
<dbReference type="PANTHER" id="PTHR33356:SF5">
    <property type="entry name" value="TIP41-LIKE PROTEIN"/>
    <property type="match status" value="1"/>
</dbReference>
<gene>
    <name evidence="2" type="ORF">J5N97_002415</name>
</gene>
<keyword evidence="3" id="KW-1185">Reference proteome</keyword>
<accession>A0A9D5D3Q0</accession>
<organism evidence="2 3">
    <name type="scientific">Dioscorea zingiberensis</name>
    <dbReference type="NCBI Taxonomy" id="325984"/>
    <lineage>
        <taxon>Eukaryota</taxon>
        <taxon>Viridiplantae</taxon>
        <taxon>Streptophyta</taxon>
        <taxon>Embryophyta</taxon>
        <taxon>Tracheophyta</taxon>
        <taxon>Spermatophyta</taxon>
        <taxon>Magnoliopsida</taxon>
        <taxon>Liliopsida</taxon>
        <taxon>Dioscoreales</taxon>
        <taxon>Dioscoreaceae</taxon>
        <taxon>Dioscorea</taxon>
    </lineage>
</organism>
<feature type="region of interest" description="Disordered" evidence="1">
    <location>
        <begin position="280"/>
        <end position="300"/>
    </location>
</feature>
<dbReference type="AlphaFoldDB" id="A0A9D5D3Q0"/>
<dbReference type="Proteomes" id="UP001085076">
    <property type="component" value="Miscellaneous, Linkage group lg01"/>
</dbReference>
<reference evidence="2" key="2">
    <citation type="journal article" date="2022" name="Hortic Res">
        <title>The genome of Dioscorea zingiberensis sheds light on the biosynthesis, origin and evolution of the medicinally important diosgenin saponins.</title>
        <authorList>
            <person name="Li Y."/>
            <person name="Tan C."/>
            <person name="Li Z."/>
            <person name="Guo J."/>
            <person name="Li S."/>
            <person name="Chen X."/>
            <person name="Wang C."/>
            <person name="Dai X."/>
            <person name="Yang H."/>
            <person name="Song W."/>
            <person name="Hou L."/>
            <person name="Xu J."/>
            <person name="Tong Z."/>
            <person name="Xu A."/>
            <person name="Yuan X."/>
            <person name="Wang W."/>
            <person name="Yang Q."/>
            <person name="Chen L."/>
            <person name="Sun Z."/>
            <person name="Wang K."/>
            <person name="Pan B."/>
            <person name="Chen J."/>
            <person name="Bao Y."/>
            <person name="Liu F."/>
            <person name="Qi X."/>
            <person name="Gang D.R."/>
            <person name="Wen J."/>
            <person name="Li J."/>
        </authorList>
    </citation>
    <scope>NUCLEOTIDE SEQUENCE</scope>
    <source>
        <strain evidence="2">Dzin_1.0</strain>
    </source>
</reference>
<evidence type="ECO:0000313" key="3">
    <source>
        <dbReference type="Proteomes" id="UP001085076"/>
    </source>
</evidence>
<evidence type="ECO:0000313" key="2">
    <source>
        <dbReference type="EMBL" id="KAJ0984059.1"/>
    </source>
</evidence>
<reference evidence="2" key="1">
    <citation type="submission" date="2021-03" db="EMBL/GenBank/DDBJ databases">
        <authorList>
            <person name="Li Z."/>
            <person name="Yang C."/>
        </authorList>
    </citation>
    <scope>NUCLEOTIDE SEQUENCE</scope>
    <source>
        <strain evidence="2">Dzin_1.0</strain>
        <tissue evidence="2">Leaf</tissue>
    </source>
</reference>
<protein>
    <submittedName>
        <fullName evidence="2">Uncharacterized protein</fullName>
    </submittedName>
</protein>
<sequence>MAEKVDDGLVWLPSEFLDDELELFRMGEPARREAVGFGMDLNSPTESLTETESDEEDYLAGLAGLTRQMAHSFLDAGEDTVAFPGSEPKVMAGSPQSTLCAVEGWPGLSKGKPNVPAVVWSPPETPIPASFQRSQSRSCDLLFTAAEQVMRMRLAEQEKQFRVPARGLLGTPKKAPPPAIPNVSKIRPAGSFANSAPIPTLQQLEFERLKQEQLIKQQISAAWGKPNRARVVGGGSGVHGRPLGLAPSAWPSLQQQHQQPGAGSGMRAIFLNGSGSRRESAGTGVFLPRRAGNTPETRRKPACSTVLLPARVVQALNLNLDELNANSRFPGGYVVDHDLALARGSDNGAQAKRNQHHHRLQPATAATHDVRLPPEWTY</sequence>
<evidence type="ECO:0000256" key="1">
    <source>
        <dbReference type="SAM" id="MobiDB-lite"/>
    </source>
</evidence>
<dbReference type="OrthoDB" id="747893at2759"/>